<reference evidence="6 7" key="1">
    <citation type="journal article" date="2011" name="Front. Microbiol.">
        <title>Genomic signatures of strain selection and enhancement in Bacillus atrophaeus var. globigii, a historical biowarfare simulant.</title>
        <authorList>
            <person name="Gibbons H.S."/>
            <person name="Broomall S.M."/>
            <person name="McNew L.A."/>
            <person name="Daligault H."/>
            <person name="Chapman C."/>
            <person name="Bruce D."/>
            <person name="Karavis M."/>
            <person name="Krepps M."/>
            <person name="McGregor P.A."/>
            <person name="Hong C."/>
            <person name="Park K.H."/>
            <person name="Akmal A."/>
            <person name="Feldman A."/>
            <person name="Lin J.S."/>
            <person name="Chang W.E."/>
            <person name="Higgs B.W."/>
            <person name="Demirev P."/>
            <person name="Lindquist J."/>
            <person name="Liem A."/>
            <person name="Fochler E."/>
            <person name="Read T.D."/>
            <person name="Tapia R."/>
            <person name="Johnson S."/>
            <person name="Bishop-Lilly K.A."/>
            <person name="Detter C."/>
            <person name="Han C."/>
            <person name="Sozhamannan S."/>
            <person name="Rosenzweig C.N."/>
            <person name="Skowronski E.W."/>
        </authorList>
    </citation>
    <scope>NUCLEOTIDE SEQUENCE [LARGE SCALE GENOMIC DNA]</scope>
    <source>
        <strain evidence="6 7">AIT1</strain>
    </source>
</reference>
<proteinExistence type="predicted"/>
<keyword evidence="4 5" id="KW-0472">Membrane</keyword>
<dbReference type="EMBL" id="PIPQ01000003">
    <property type="protein sequence ID" value="RUO40589.1"/>
    <property type="molecule type" value="Genomic_DNA"/>
</dbReference>
<sequence length="132" mass="14099">MPLPITSLFAGLLALLLLVLTFRIIALRWKERVGIGVGESKPLEVAVRVHGNFTEFVPMGIILLALMELAGASAVLLYACGGLLFVARISHAFGLTRSIGTSSFRAFGVLGTVAVLLFQAAYLIGFFLGYTL</sequence>
<dbReference type="GO" id="GO:0016740">
    <property type="term" value="F:transferase activity"/>
    <property type="evidence" value="ECO:0007669"/>
    <property type="project" value="UniProtKB-KW"/>
</dbReference>
<dbReference type="InterPro" id="IPR001129">
    <property type="entry name" value="Membr-assoc_MAPEG"/>
</dbReference>
<dbReference type="Gene3D" id="1.20.120.550">
    <property type="entry name" value="Membrane associated eicosanoid/glutathione metabolism-like domain"/>
    <property type="match status" value="1"/>
</dbReference>
<dbReference type="OrthoDB" id="8537976at2"/>
<dbReference type="AlphaFoldDB" id="A0A432X222"/>
<evidence type="ECO:0000256" key="3">
    <source>
        <dbReference type="ARBA" id="ARBA00022989"/>
    </source>
</evidence>
<accession>A0A432X222</accession>
<dbReference type="RefSeq" id="WP_126757464.1">
    <property type="nucleotide sequence ID" value="NZ_PIPQ01000003.1"/>
</dbReference>
<dbReference type="PANTHER" id="PTHR35814">
    <property type="match status" value="1"/>
</dbReference>
<comment type="subcellular location">
    <subcellularLocation>
        <location evidence="1">Membrane</location>
    </subcellularLocation>
</comment>
<name>A0A432X222_9GAMM</name>
<keyword evidence="2 5" id="KW-0812">Transmembrane</keyword>
<dbReference type="SUPFAM" id="SSF161084">
    <property type="entry name" value="MAPEG domain-like"/>
    <property type="match status" value="1"/>
</dbReference>
<dbReference type="GO" id="GO:0016020">
    <property type="term" value="C:membrane"/>
    <property type="evidence" value="ECO:0007669"/>
    <property type="project" value="UniProtKB-SubCell"/>
</dbReference>
<keyword evidence="6" id="KW-0808">Transferase</keyword>
<dbReference type="InterPro" id="IPR023352">
    <property type="entry name" value="MAPEG-like_dom_sf"/>
</dbReference>
<evidence type="ECO:0000256" key="1">
    <source>
        <dbReference type="ARBA" id="ARBA00004370"/>
    </source>
</evidence>
<comment type="caution">
    <text evidence="6">The sequence shown here is derived from an EMBL/GenBank/DDBJ whole genome shotgun (WGS) entry which is preliminary data.</text>
</comment>
<evidence type="ECO:0000256" key="2">
    <source>
        <dbReference type="ARBA" id="ARBA00022692"/>
    </source>
</evidence>
<organism evidence="6 7">
    <name type="scientific">Aliidiomarina taiwanensis</name>
    <dbReference type="NCBI Taxonomy" id="946228"/>
    <lineage>
        <taxon>Bacteria</taxon>
        <taxon>Pseudomonadati</taxon>
        <taxon>Pseudomonadota</taxon>
        <taxon>Gammaproteobacteria</taxon>
        <taxon>Alteromonadales</taxon>
        <taxon>Idiomarinaceae</taxon>
        <taxon>Aliidiomarina</taxon>
    </lineage>
</organism>
<protein>
    <submittedName>
        <fullName evidence="6">Glutathione S-transferase</fullName>
    </submittedName>
</protein>
<evidence type="ECO:0000256" key="4">
    <source>
        <dbReference type="ARBA" id="ARBA00023136"/>
    </source>
</evidence>
<dbReference type="PANTHER" id="PTHR35814:SF1">
    <property type="entry name" value="GLUTATHIONE S-TRANSFERASE-RELATED"/>
    <property type="match status" value="1"/>
</dbReference>
<dbReference type="Pfam" id="PF01124">
    <property type="entry name" value="MAPEG"/>
    <property type="match status" value="1"/>
</dbReference>
<feature type="transmembrane region" description="Helical" evidence="5">
    <location>
        <begin position="61"/>
        <end position="86"/>
    </location>
</feature>
<dbReference type="Proteomes" id="UP000286976">
    <property type="component" value="Unassembled WGS sequence"/>
</dbReference>
<evidence type="ECO:0000313" key="7">
    <source>
        <dbReference type="Proteomes" id="UP000286976"/>
    </source>
</evidence>
<evidence type="ECO:0000313" key="6">
    <source>
        <dbReference type="EMBL" id="RUO40589.1"/>
    </source>
</evidence>
<feature type="transmembrane region" description="Helical" evidence="5">
    <location>
        <begin position="107"/>
        <end position="130"/>
    </location>
</feature>
<keyword evidence="7" id="KW-1185">Reference proteome</keyword>
<gene>
    <name evidence="6" type="ORF">CWE15_07540</name>
</gene>
<evidence type="ECO:0000256" key="5">
    <source>
        <dbReference type="SAM" id="Phobius"/>
    </source>
</evidence>
<keyword evidence="3 5" id="KW-1133">Transmembrane helix</keyword>